<dbReference type="AlphaFoldDB" id="A0A9K3EI11"/>
<dbReference type="Proteomes" id="UP000215914">
    <property type="component" value="Unassembled WGS sequence"/>
</dbReference>
<sequence>MRCKKHNTDLNSINDVCASCLCERLFKLILTRKQTEAQDQSQNNRNSNTNSPLPRSVSPYIHWKPVQQHNSITTVQQPSNKPHLNHSRSDKGFYNSPRIAVTSGGCIGSATSTSSNNKKKKRLIRFSSLSNIFRSKGHDGDSDSIHGAFVSTSGEPSGAAGKPTSVTSSPLWFSNVRPVSDRRQKKLSAIWENMCLC</sequence>
<dbReference type="EMBL" id="MNCJ02000328">
    <property type="protein sequence ID" value="KAF5773552.1"/>
    <property type="molecule type" value="Genomic_DNA"/>
</dbReference>
<keyword evidence="3" id="KW-1185">Reference proteome</keyword>
<dbReference type="Gramene" id="mRNA:HanXRQr2_Chr13g0589841">
    <property type="protein sequence ID" value="CDS:HanXRQr2_Chr13g0589841.1"/>
    <property type="gene ID" value="HanXRQr2_Chr13g0589841"/>
</dbReference>
<evidence type="ECO:0000256" key="1">
    <source>
        <dbReference type="SAM" id="MobiDB-lite"/>
    </source>
</evidence>
<evidence type="ECO:0000313" key="2">
    <source>
        <dbReference type="EMBL" id="KAF5773552.1"/>
    </source>
</evidence>
<dbReference type="PANTHER" id="PTHR35486:SF6">
    <property type="entry name" value="DUF4005 DOMAIN-CONTAINING PROTEIN"/>
    <property type="match status" value="1"/>
</dbReference>
<reference evidence="2" key="2">
    <citation type="submission" date="2020-06" db="EMBL/GenBank/DDBJ databases">
        <title>Helianthus annuus Genome sequencing and assembly Release 2.</title>
        <authorList>
            <person name="Gouzy J."/>
            <person name="Langlade N."/>
            <person name="Munos S."/>
        </authorList>
    </citation>
    <scope>NUCLEOTIDE SEQUENCE</scope>
    <source>
        <tissue evidence="2">Leaves</tissue>
    </source>
</reference>
<reference evidence="2" key="1">
    <citation type="journal article" date="2017" name="Nature">
        <title>The sunflower genome provides insights into oil metabolism, flowering and Asterid evolution.</title>
        <authorList>
            <person name="Badouin H."/>
            <person name="Gouzy J."/>
            <person name="Grassa C.J."/>
            <person name="Murat F."/>
            <person name="Staton S.E."/>
            <person name="Cottret L."/>
            <person name="Lelandais-Briere C."/>
            <person name="Owens G.L."/>
            <person name="Carrere S."/>
            <person name="Mayjonade B."/>
            <person name="Legrand L."/>
            <person name="Gill N."/>
            <person name="Kane N.C."/>
            <person name="Bowers J.E."/>
            <person name="Hubner S."/>
            <person name="Bellec A."/>
            <person name="Berard A."/>
            <person name="Berges H."/>
            <person name="Blanchet N."/>
            <person name="Boniface M.C."/>
            <person name="Brunel D."/>
            <person name="Catrice O."/>
            <person name="Chaidir N."/>
            <person name="Claudel C."/>
            <person name="Donnadieu C."/>
            <person name="Faraut T."/>
            <person name="Fievet G."/>
            <person name="Helmstetter N."/>
            <person name="King M."/>
            <person name="Knapp S.J."/>
            <person name="Lai Z."/>
            <person name="Le Paslier M.C."/>
            <person name="Lippi Y."/>
            <person name="Lorenzon L."/>
            <person name="Mandel J.R."/>
            <person name="Marage G."/>
            <person name="Marchand G."/>
            <person name="Marquand E."/>
            <person name="Bret-Mestries E."/>
            <person name="Morien E."/>
            <person name="Nambeesan S."/>
            <person name="Nguyen T."/>
            <person name="Pegot-Espagnet P."/>
            <person name="Pouilly N."/>
            <person name="Raftis F."/>
            <person name="Sallet E."/>
            <person name="Schiex T."/>
            <person name="Thomas J."/>
            <person name="Vandecasteele C."/>
            <person name="Vares D."/>
            <person name="Vear F."/>
            <person name="Vautrin S."/>
            <person name="Crespi M."/>
            <person name="Mangin B."/>
            <person name="Burke J.M."/>
            <person name="Salse J."/>
            <person name="Munos S."/>
            <person name="Vincourt P."/>
            <person name="Rieseberg L.H."/>
            <person name="Langlade N.B."/>
        </authorList>
    </citation>
    <scope>NUCLEOTIDE SEQUENCE</scope>
    <source>
        <tissue evidence="2">Leaves</tissue>
    </source>
</reference>
<dbReference type="PANTHER" id="PTHR35486">
    <property type="entry name" value="EXPRESSED PROTEIN"/>
    <property type="match status" value="1"/>
</dbReference>
<feature type="region of interest" description="Disordered" evidence="1">
    <location>
        <begin position="35"/>
        <end position="58"/>
    </location>
</feature>
<organism evidence="2 3">
    <name type="scientific">Helianthus annuus</name>
    <name type="common">Common sunflower</name>
    <dbReference type="NCBI Taxonomy" id="4232"/>
    <lineage>
        <taxon>Eukaryota</taxon>
        <taxon>Viridiplantae</taxon>
        <taxon>Streptophyta</taxon>
        <taxon>Embryophyta</taxon>
        <taxon>Tracheophyta</taxon>
        <taxon>Spermatophyta</taxon>
        <taxon>Magnoliopsida</taxon>
        <taxon>eudicotyledons</taxon>
        <taxon>Gunneridae</taxon>
        <taxon>Pentapetalae</taxon>
        <taxon>asterids</taxon>
        <taxon>campanulids</taxon>
        <taxon>Asterales</taxon>
        <taxon>Asteraceae</taxon>
        <taxon>Asteroideae</taxon>
        <taxon>Heliantheae alliance</taxon>
        <taxon>Heliantheae</taxon>
        <taxon>Helianthus</taxon>
    </lineage>
</organism>
<evidence type="ECO:0000313" key="3">
    <source>
        <dbReference type="Proteomes" id="UP000215914"/>
    </source>
</evidence>
<dbReference type="OrthoDB" id="688025at2759"/>
<proteinExistence type="predicted"/>
<accession>A0A9K3EI11</accession>
<name>A0A9K3EI11_HELAN</name>
<protein>
    <submittedName>
        <fullName evidence="2">Uncharacterized protein</fullName>
    </submittedName>
</protein>
<comment type="caution">
    <text evidence="2">The sequence shown here is derived from an EMBL/GenBank/DDBJ whole genome shotgun (WGS) entry which is preliminary data.</text>
</comment>
<feature type="region of interest" description="Disordered" evidence="1">
    <location>
        <begin position="74"/>
        <end position="94"/>
    </location>
</feature>
<gene>
    <name evidence="2" type="ORF">HanXRQr2_Chr13g0589841</name>
</gene>
<feature type="compositionally biased region" description="Low complexity" evidence="1">
    <location>
        <begin position="38"/>
        <end position="51"/>
    </location>
</feature>